<dbReference type="Gene3D" id="2.80.10.50">
    <property type="match status" value="1"/>
</dbReference>
<name>A0ABN9VVD6_9DINO</name>
<organism evidence="1 2">
    <name type="scientific">Prorocentrum cordatum</name>
    <dbReference type="NCBI Taxonomy" id="2364126"/>
    <lineage>
        <taxon>Eukaryota</taxon>
        <taxon>Sar</taxon>
        <taxon>Alveolata</taxon>
        <taxon>Dinophyceae</taxon>
        <taxon>Prorocentrales</taxon>
        <taxon>Prorocentraceae</taxon>
        <taxon>Prorocentrum</taxon>
    </lineage>
</organism>
<comment type="caution">
    <text evidence="1">The sequence shown here is derived from an EMBL/GenBank/DDBJ whole genome shotgun (WGS) entry which is preliminary data.</text>
</comment>
<dbReference type="CDD" id="cd23432">
    <property type="entry name" value="beta-trefoil_Ricin_EndoBetaGal-like"/>
    <property type="match status" value="1"/>
</dbReference>
<keyword evidence="2" id="KW-1185">Reference proteome</keyword>
<accession>A0ABN9VVD6</accession>
<dbReference type="Proteomes" id="UP001189429">
    <property type="component" value="Unassembled WGS sequence"/>
</dbReference>
<gene>
    <name evidence="1" type="ORF">PCOR1329_LOCUS61111</name>
</gene>
<evidence type="ECO:0000313" key="1">
    <source>
        <dbReference type="EMBL" id="CAK0876921.1"/>
    </source>
</evidence>
<reference evidence="1" key="1">
    <citation type="submission" date="2023-10" db="EMBL/GenBank/DDBJ databases">
        <authorList>
            <person name="Chen Y."/>
            <person name="Shah S."/>
            <person name="Dougan E. K."/>
            <person name="Thang M."/>
            <person name="Chan C."/>
        </authorList>
    </citation>
    <scope>NUCLEOTIDE SEQUENCE [LARGE SCALE GENOMIC DNA]</scope>
</reference>
<proteinExistence type="predicted"/>
<protein>
    <recommendedName>
        <fullName evidence="3">Ricin B lectin domain-containing protein</fullName>
    </recommendedName>
</protein>
<sequence length="217" mass="24506">MLWKPDSNVSASGAFKYQNKWKTKTNADQYLNMNDGSGQSRSVGLTTDQSASFPSAQWVIEPFVATVGVSCRLQCAWTDKGAYYLNAANDPKQREVQCYILDSKPSKWTSMTWWVHEAGDGYQRIQNQWTKKFLNRVDDGTHVALTEYHASYDSMLWKPDSNVSTSGAFKYQNKWKTKTNADQYLNMNDGSGQSRSVGLTTDQSASFLSAQWVTKDV</sequence>
<evidence type="ECO:0008006" key="3">
    <source>
        <dbReference type="Google" id="ProtNLM"/>
    </source>
</evidence>
<dbReference type="EMBL" id="CAUYUJ010017680">
    <property type="protein sequence ID" value="CAK0876921.1"/>
    <property type="molecule type" value="Genomic_DNA"/>
</dbReference>
<evidence type="ECO:0000313" key="2">
    <source>
        <dbReference type="Proteomes" id="UP001189429"/>
    </source>
</evidence>